<feature type="transmembrane region" description="Helical" evidence="2">
    <location>
        <begin position="154"/>
        <end position="179"/>
    </location>
</feature>
<evidence type="ECO:0000256" key="1">
    <source>
        <dbReference type="SAM" id="MobiDB-lite"/>
    </source>
</evidence>
<feature type="transmembrane region" description="Helical" evidence="2">
    <location>
        <begin position="253"/>
        <end position="276"/>
    </location>
</feature>
<dbReference type="PANTHER" id="PTHR34548:SF2">
    <property type="entry name" value="PROTEIN TIC 21, CHLOROPLASTIC"/>
    <property type="match status" value="1"/>
</dbReference>
<accession>A0A1D2A1H8</accession>
<dbReference type="Pfam" id="PF12263">
    <property type="entry name" value="DUF3611"/>
    <property type="match status" value="1"/>
</dbReference>
<dbReference type="PANTHER" id="PTHR34548">
    <property type="entry name" value="PROTEIN TIC 21, CHLOROPLASTIC"/>
    <property type="match status" value="1"/>
</dbReference>
<dbReference type="AlphaFoldDB" id="A0A1D2A1H8"/>
<sequence length="308" mass="32457">MNAQASLTRPSASLRVASCPTGGYFKQFKPIQPLGRRVASNKHSQGLQVRASVPRNPQQPYKGDGAGGYPPIYRGQQVAGQQGPGQRVPSQQVGDIQGQPAMPVSAAAKNALAMGTALRNIGWLSFWAQLTLTIVASGILIFSTGIISQNPTELSFIDVCTLGGLVTSMISTFLAWTYIRAGRKLGQLKEVKLQGVVSTILTNGVLNLAGMGATILGLQASIGGLVGKTLTSASAAGYAYRTPAPPPVALDVFSIQASTNTLMAHFVAILFGNWLLRTANKFLKQEEDAAVQDFDSQYAPTAPPLPGY</sequence>
<organism evidence="3">
    <name type="scientific">Auxenochlorella protothecoides</name>
    <name type="common">Green microalga</name>
    <name type="synonym">Chlorella protothecoides</name>
    <dbReference type="NCBI Taxonomy" id="3075"/>
    <lineage>
        <taxon>Eukaryota</taxon>
        <taxon>Viridiplantae</taxon>
        <taxon>Chlorophyta</taxon>
        <taxon>core chlorophytes</taxon>
        <taxon>Trebouxiophyceae</taxon>
        <taxon>Chlorellales</taxon>
        <taxon>Chlorellaceae</taxon>
        <taxon>Auxenochlorella</taxon>
    </lineage>
</organism>
<dbReference type="EMBL" id="GDKF01005573">
    <property type="protein sequence ID" value="JAT73049.1"/>
    <property type="molecule type" value="Transcribed_RNA"/>
</dbReference>
<keyword evidence="2" id="KW-0812">Transmembrane</keyword>
<proteinExistence type="predicted"/>
<gene>
    <name evidence="3" type="ORF">g.28752</name>
</gene>
<protein>
    <recommendedName>
        <fullName evidence="4">Protein TIC 21, chloroplastic</fullName>
    </recommendedName>
</protein>
<feature type="transmembrane region" description="Helical" evidence="2">
    <location>
        <begin position="124"/>
        <end position="148"/>
    </location>
</feature>
<evidence type="ECO:0000256" key="2">
    <source>
        <dbReference type="SAM" id="Phobius"/>
    </source>
</evidence>
<feature type="transmembrane region" description="Helical" evidence="2">
    <location>
        <begin position="200"/>
        <end position="222"/>
    </location>
</feature>
<dbReference type="InterPro" id="IPR022051">
    <property type="entry name" value="DUF3611"/>
</dbReference>
<evidence type="ECO:0008006" key="4">
    <source>
        <dbReference type="Google" id="ProtNLM"/>
    </source>
</evidence>
<name>A0A1D2A1H8_AUXPR</name>
<keyword evidence="2" id="KW-0472">Membrane</keyword>
<reference evidence="3" key="1">
    <citation type="submission" date="2015-08" db="EMBL/GenBank/DDBJ databases">
        <authorList>
            <person name="Babu N.S."/>
            <person name="Beckwith C.J."/>
            <person name="Beseler K.G."/>
            <person name="Brison A."/>
            <person name="Carone J.V."/>
            <person name="Caskin T.P."/>
            <person name="Diamond M."/>
            <person name="Durham M.E."/>
            <person name="Foxe J.M."/>
            <person name="Go M."/>
            <person name="Henderson B.A."/>
            <person name="Jones I.B."/>
            <person name="McGettigan J.A."/>
            <person name="Micheletti S.J."/>
            <person name="Nasrallah M.E."/>
            <person name="Ortiz D."/>
            <person name="Piller C.R."/>
            <person name="Privatt S.R."/>
            <person name="Schneider S.L."/>
            <person name="Sharp S."/>
            <person name="Smith T.C."/>
            <person name="Stanton J.D."/>
            <person name="Ullery H.E."/>
            <person name="Wilson R.J."/>
            <person name="Serrano M.G."/>
            <person name="Buck G."/>
            <person name="Lee V."/>
            <person name="Wang Y."/>
            <person name="Carvalho R."/>
            <person name="Voegtly L."/>
            <person name="Shi R."/>
            <person name="Duckworth R."/>
            <person name="Johnson A."/>
            <person name="Loviza R."/>
            <person name="Walstead R."/>
            <person name="Shah Z."/>
            <person name="Kiflezghi M."/>
            <person name="Wade K."/>
            <person name="Ball S.L."/>
            <person name="Bradley K.W."/>
            <person name="Asai D.J."/>
            <person name="Bowman C.A."/>
            <person name="Russell D.A."/>
            <person name="Pope W.H."/>
            <person name="Jacobs-Sera D."/>
            <person name="Hendrix R.W."/>
            <person name="Hatfull G.F."/>
        </authorList>
    </citation>
    <scope>NUCLEOTIDE SEQUENCE</scope>
</reference>
<keyword evidence="2" id="KW-1133">Transmembrane helix</keyword>
<feature type="region of interest" description="Disordered" evidence="1">
    <location>
        <begin position="41"/>
        <end position="67"/>
    </location>
</feature>
<evidence type="ECO:0000313" key="3">
    <source>
        <dbReference type="EMBL" id="JAT73049.1"/>
    </source>
</evidence>